<dbReference type="Proteomes" id="UP000546200">
    <property type="component" value="Unassembled WGS sequence"/>
</dbReference>
<sequence>MGVVRVLVRTFLWIALPIATIPSAALSAESSPSPHYYGEIAGWQVFKESEYDACSAASGYEKGKLIFQWRPRENAGGLAVYFPDFKAIKDDQDYRIKVAFLKRGRVDDGWPELTAKGTSSTDGSKGLIMKFGGDVFLADMRDSQGVSFEYKGNYIGGFKLDGSGQAVAMLQRCAAEILKAHPADPFESDK</sequence>
<proteinExistence type="predicted"/>
<dbReference type="EMBL" id="JACIJK010000008">
    <property type="protein sequence ID" value="MBB5715859.1"/>
    <property type="molecule type" value="Genomic_DNA"/>
</dbReference>
<dbReference type="RefSeq" id="WP_184058607.1">
    <property type="nucleotide sequence ID" value="NZ_JACIJK010000008.1"/>
</dbReference>
<name>A0A7W9BF97_9SPHN</name>
<feature type="chain" id="PRO_5030568535" evidence="1">
    <location>
        <begin position="28"/>
        <end position="190"/>
    </location>
</feature>
<keyword evidence="1" id="KW-0732">Signal</keyword>
<keyword evidence="3" id="KW-1185">Reference proteome</keyword>
<evidence type="ECO:0000313" key="2">
    <source>
        <dbReference type="EMBL" id="MBB5715859.1"/>
    </source>
</evidence>
<evidence type="ECO:0000313" key="3">
    <source>
        <dbReference type="Proteomes" id="UP000546200"/>
    </source>
</evidence>
<dbReference type="AlphaFoldDB" id="A0A7W9BF97"/>
<evidence type="ECO:0000256" key="1">
    <source>
        <dbReference type="SAM" id="SignalP"/>
    </source>
</evidence>
<organism evidence="2 3">
    <name type="scientific">Sphingomonas aerophila</name>
    <dbReference type="NCBI Taxonomy" id="1344948"/>
    <lineage>
        <taxon>Bacteria</taxon>
        <taxon>Pseudomonadati</taxon>
        <taxon>Pseudomonadota</taxon>
        <taxon>Alphaproteobacteria</taxon>
        <taxon>Sphingomonadales</taxon>
        <taxon>Sphingomonadaceae</taxon>
        <taxon>Sphingomonas</taxon>
    </lineage>
</organism>
<gene>
    <name evidence="2" type="ORF">FHS94_002716</name>
</gene>
<protein>
    <submittedName>
        <fullName evidence="2">Uncharacterized protein</fullName>
    </submittedName>
</protein>
<feature type="signal peptide" evidence="1">
    <location>
        <begin position="1"/>
        <end position="27"/>
    </location>
</feature>
<comment type="caution">
    <text evidence="2">The sequence shown here is derived from an EMBL/GenBank/DDBJ whole genome shotgun (WGS) entry which is preliminary data.</text>
</comment>
<accession>A0A7W9BF97</accession>
<reference evidence="2 3" key="1">
    <citation type="submission" date="2020-08" db="EMBL/GenBank/DDBJ databases">
        <title>Genomic Encyclopedia of Type Strains, Phase IV (KMG-IV): sequencing the most valuable type-strain genomes for metagenomic binning, comparative biology and taxonomic classification.</title>
        <authorList>
            <person name="Goeker M."/>
        </authorList>
    </citation>
    <scope>NUCLEOTIDE SEQUENCE [LARGE SCALE GENOMIC DNA]</scope>
    <source>
        <strain evidence="2 3">DSM 100044</strain>
    </source>
</reference>